<feature type="domain" description="AAR2 N-terminal" evidence="3">
    <location>
        <begin position="13"/>
        <end position="83"/>
    </location>
</feature>
<evidence type="ECO:0000259" key="2">
    <source>
        <dbReference type="Pfam" id="PF05282"/>
    </source>
</evidence>
<evidence type="ECO:0000313" key="4">
    <source>
        <dbReference type="EMBL" id="RKP25847.1"/>
    </source>
</evidence>
<comment type="similarity">
    <text evidence="1">Belongs to the AAR2 family.</text>
</comment>
<dbReference type="AlphaFoldDB" id="A0A4P9Z078"/>
<evidence type="ECO:0000256" key="1">
    <source>
        <dbReference type="ARBA" id="ARBA00006281"/>
    </source>
</evidence>
<dbReference type="Gene3D" id="2.60.34.20">
    <property type="match status" value="1"/>
</dbReference>
<evidence type="ECO:0000313" key="5">
    <source>
        <dbReference type="Proteomes" id="UP000278143"/>
    </source>
</evidence>
<protein>
    <submittedName>
        <fullName evidence="4">AAR2 protein-domain-containing protein</fullName>
    </submittedName>
</protein>
<keyword evidence="5" id="KW-1185">Reference proteome</keyword>
<name>A0A4P9Z078_9FUNG</name>
<evidence type="ECO:0000259" key="3">
    <source>
        <dbReference type="Pfam" id="PF20981"/>
    </source>
</evidence>
<dbReference type="Gene3D" id="1.25.40.550">
    <property type="entry name" value="Aar2, C-terminal domain-like"/>
    <property type="match status" value="1"/>
</dbReference>
<dbReference type="Pfam" id="PF20981">
    <property type="entry name" value="AAR2_1st"/>
    <property type="match status" value="1"/>
</dbReference>
<organism evidence="4 5">
    <name type="scientific">Syncephalis pseudoplumigaleata</name>
    <dbReference type="NCBI Taxonomy" id="1712513"/>
    <lineage>
        <taxon>Eukaryota</taxon>
        <taxon>Fungi</taxon>
        <taxon>Fungi incertae sedis</taxon>
        <taxon>Zoopagomycota</taxon>
        <taxon>Zoopagomycotina</taxon>
        <taxon>Zoopagomycetes</taxon>
        <taxon>Zoopagales</taxon>
        <taxon>Piptocephalidaceae</taxon>
        <taxon>Syncephalis</taxon>
    </lineage>
</organism>
<sequence>MSEIIHSHTPFAPQVMVRVWDPVNEQLFPESHLDNDQRRRYADDIRSFDPRLGAYPLDPPHSYQTWLKLSGYVSPALLTRVLPRDRVISGSDGGPYDEGAIRDASGIPFTMIDLKRSFPPESQGEERTRYSLDKSWLLSHLLNTAWSNDYRQPLGELQLGFICLLMGQNYAGFEQWKALIHLLCLSSEAIAKYSSDLYPNFIDALQHQLNECPEDFFTDVIMVDNFVFQLLKYWVVSSPDL</sequence>
<feature type="domain" description="AAR2 C-terminal" evidence="2">
    <location>
        <begin position="109"/>
        <end position="234"/>
    </location>
</feature>
<dbReference type="PANTHER" id="PTHR12689">
    <property type="entry name" value="A1 CISTRON SPLICING FACTOR AAR2-RELATED"/>
    <property type="match status" value="1"/>
</dbReference>
<dbReference type="InterPro" id="IPR033647">
    <property type="entry name" value="Aar2_N"/>
</dbReference>
<dbReference type="InterPro" id="IPR038516">
    <property type="entry name" value="AAR2_N_sf"/>
</dbReference>
<gene>
    <name evidence="4" type="ORF">SYNPS1DRAFT_28428</name>
</gene>
<dbReference type="Proteomes" id="UP000278143">
    <property type="component" value="Unassembled WGS sequence"/>
</dbReference>
<dbReference type="InterPro" id="IPR007946">
    <property type="entry name" value="AAR2"/>
</dbReference>
<dbReference type="InterPro" id="IPR033648">
    <property type="entry name" value="AAR2_C"/>
</dbReference>
<dbReference type="GO" id="GO:0000244">
    <property type="term" value="P:spliceosomal tri-snRNP complex assembly"/>
    <property type="evidence" value="ECO:0007669"/>
    <property type="project" value="TreeGrafter"/>
</dbReference>
<accession>A0A4P9Z078</accession>
<dbReference type="OrthoDB" id="201752at2759"/>
<reference evidence="5" key="1">
    <citation type="journal article" date="2018" name="Nat. Microbiol.">
        <title>Leveraging single-cell genomics to expand the fungal tree of life.</title>
        <authorList>
            <person name="Ahrendt S.R."/>
            <person name="Quandt C.A."/>
            <person name="Ciobanu D."/>
            <person name="Clum A."/>
            <person name="Salamov A."/>
            <person name="Andreopoulos B."/>
            <person name="Cheng J.F."/>
            <person name="Woyke T."/>
            <person name="Pelin A."/>
            <person name="Henrissat B."/>
            <person name="Reynolds N.K."/>
            <person name="Benny G.L."/>
            <person name="Smith M.E."/>
            <person name="James T.Y."/>
            <person name="Grigoriev I.V."/>
        </authorList>
    </citation>
    <scope>NUCLEOTIDE SEQUENCE [LARGE SCALE GENOMIC DNA]</scope>
    <source>
        <strain evidence="5">Benny S71-1</strain>
    </source>
</reference>
<dbReference type="PANTHER" id="PTHR12689:SF4">
    <property type="entry name" value="PROTEIN AAR2 HOMOLOG"/>
    <property type="match status" value="1"/>
</dbReference>
<dbReference type="Pfam" id="PF05282">
    <property type="entry name" value="AAR2"/>
    <property type="match status" value="1"/>
</dbReference>
<dbReference type="EMBL" id="KZ989595">
    <property type="protein sequence ID" value="RKP25847.1"/>
    <property type="molecule type" value="Genomic_DNA"/>
</dbReference>
<dbReference type="InterPro" id="IPR038514">
    <property type="entry name" value="AAR2_C_sf"/>
</dbReference>
<dbReference type="CDD" id="cd13778">
    <property type="entry name" value="Aar2_C"/>
    <property type="match status" value="1"/>
</dbReference>
<proteinExistence type="inferred from homology"/>